<dbReference type="RefSeq" id="WP_113943577.1">
    <property type="nucleotide sequence ID" value="NZ_JBHEEG010000002.1"/>
</dbReference>
<dbReference type="InterPro" id="IPR009781">
    <property type="entry name" value="DUF1345"/>
</dbReference>
<keyword evidence="1" id="KW-0812">Transmembrane</keyword>
<protein>
    <submittedName>
        <fullName evidence="2">Putative membrane protein</fullName>
    </submittedName>
</protein>
<feature type="transmembrane region" description="Helical" evidence="1">
    <location>
        <begin position="102"/>
        <end position="125"/>
    </location>
</feature>
<evidence type="ECO:0000313" key="2">
    <source>
        <dbReference type="EMBL" id="RBO97591.1"/>
    </source>
</evidence>
<reference evidence="2 3" key="1">
    <citation type="submission" date="2018-06" db="EMBL/GenBank/DDBJ databases">
        <title>Genomic Encyclopedia of Type Strains, Phase IV (KMG-IV): sequencing the most valuable type-strain genomes for metagenomic binning, comparative biology and taxonomic classification.</title>
        <authorList>
            <person name="Goeker M."/>
        </authorList>
    </citation>
    <scope>NUCLEOTIDE SEQUENCE [LARGE SCALE GENOMIC DNA]</scope>
    <source>
        <strain evidence="2 3">DSM 25619</strain>
    </source>
</reference>
<keyword evidence="1" id="KW-0472">Membrane</keyword>
<name>A0A366E5C6_9HYPH</name>
<comment type="caution">
    <text evidence="2">The sequence shown here is derived from an EMBL/GenBank/DDBJ whole genome shotgun (WGS) entry which is preliminary data.</text>
</comment>
<dbReference type="AlphaFoldDB" id="A0A366E5C6"/>
<sequence length="213" mass="23536">MKILQLRHMPFYLAAILGVAGFSLSYPFDKPLAPVIGANCFFITFLIAALTRLSYLTPERLRRKNDHTDAPAPVIFGLTLAIVIVAVVSMFILVNRKPEPDILSLLTTLLSVPLGWATMHMMAALHYAHVYWQRKDGNDADPYKRGMEIPNTPDPAGWDFVYCAYMIGMSAGTGDTAVTTRQMRALTLPHCIISFFFNTVLVAAAVNVAMELG</sequence>
<dbReference type="Pfam" id="PF07077">
    <property type="entry name" value="DUF1345"/>
    <property type="match status" value="1"/>
</dbReference>
<organism evidence="2 3">
    <name type="scientific">Pseudochrobactrum asaccharolyticum</name>
    <dbReference type="NCBI Taxonomy" id="354351"/>
    <lineage>
        <taxon>Bacteria</taxon>
        <taxon>Pseudomonadati</taxon>
        <taxon>Pseudomonadota</taxon>
        <taxon>Alphaproteobacteria</taxon>
        <taxon>Hyphomicrobiales</taxon>
        <taxon>Brucellaceae</taxon>
        <taxon>Pseudochrobactrum</taxon>
    </lineage>
</organism>
<proteinExistence type="predicted"/>
<dbReference type="Proteomes" id="UP000252893">
    <property type="component" value="Unassembled WGS sequence"/>
</dbReference>
<keyword evidence="1" id="KW-1133">Transmembrane helix</keyword>
<evidence type="ECO:0000313" key="3">
    <source>
        <dbReference type="Proteomes" id="UP000252893"/>
    </source>
</evidence>
<feature type="transmembrane region" description="Helical" evidence="1">
    <location>
        <begin position="74"/>
        <end position="96"/>
    </location>
</feature>
<feature type="transmembrane region" description="Helical" evidence="1">
    <location>
        <begin position="9"/>
        <end position="26"/>
    </location>
</feature>
<evidence type="ECO:0000256" key="1">
    <source>
        <dbReference type="SAM" id="Phobius"/>
    </source>
</evidence>
<dbReference type="EMBL" id="QNRH01000002">
    <property type="protein sequence ID" value="RBO97591.1"/>
    <property type="molecule type" value="Genomic_DNA"/>
</dbReference>
<feature type="transmembrane region" description="Helical" evidence="1">
    <location>
        <begin position="32"/>
        <end position="53"/>
    </location>
</feature>
<keyword evidence="3" id="KW-1185">Reference proteome</keyword>
<accession>A0A366E5C6</accession>
<gene>
    <name evidence="2" type="ORF">DFR47_102376</name>
</gene>
<feature type="transmembrane region" description="Helical" evidence="1">
    <location>
        <begin position="191"/>
        <end position="210"/>
    </location>
</feature>
<dbReference type="OrthoDB" id="64737at2"/>